<feature type="transmembrane region" description="Helical" evidence="4">
    <location>
        <begin position="27"/>
        <end position="55"/>
    </location>
</feature>
<keyword evidence="6" id="KW-1185">Reference proteome</keyword>
<dbReference type="Pfam" id="PF11807">
    <property type="entry name" value="UstYa"/>
    <property type="match status" value="1"/>
</dbReference>
<evidence type="ECO:0000313" key="6">
    <source>
        <dbReference type="Proteomes" id="UP000234275"/>
    </source>
</evidence>
<dbReference type="OrthoDB" id="3687641at2759"/>
<feature type="region of interest" description="Disordered" evidence="3">
    <location>
        <begin position="192"/>
        <end position="220"/>
    </location>
</feature>
<evidence type="ECO:0000256" key="2">
    <source>
        <dbReference type="ARBA" id="ARBA00035112"/>
    </source>
</evidence>
<feature type="compositionally biased region" description="Basic and acidic residues" evidence="3">
    <location>
        <begin position="209"/>
        <end position="220"/>
    </location>
</feature>
<evidence type="ECO:0000256" key="1">
    <source>
        <dbReference type="ARBA" id="ARBA00004685"/>
    </source>
</evidence>
<feature type="compositionally biased region" description="Basic and acidic residues" evidence="3">
    <location>
        <begin position="113"/>
        <end position="125"/>
    </location>
</feature>
<dbReference type="Proteomes" id="UP000234275">
    <property type="component" value="Unassembled WGS sequence"/>
</dbReference>
<evidence type="ECO:0000256" key="3">
    <source>
        <dbReference type="SAM" id="MobiDB-lite"/>
    </source>
</evidence>
<protein>
    <submittedName>
        <fullName evidence="5">Uncharacterized protein</fullName>
    </submittedName>
</protein>
<dbReference type="GO" id="GO:0043386">
    <property type="term" value="P:mycotoxin biosynthetic process"/>
    <property type="evidence" value="ECO:0007669"/>
    <property type="project" value="InterPro"/>
</dbReference>
<comment type="pathway">
    <text evidence="1">Mycotoxin biosynthesis.</text>
</comment>
<gene>
    <name evidence="5" type="ORF">P170DRAFT_508833</name>
</gene>
<dbReference type="InterPro" id="IPR021765">
    <property type="entry name" value="UstYa-like"/>
</dbReference>
<reference evidence="5 6" key="1">
    <citation type="submission" date="2016-12" db="EMBL/GenBank/DDBJ databases">
        <title>The genomes of Aspergillus section Nigri reveals drivers in fungal speciation.</title>
        <authorList>
            <consortium name="DOE Joint Genome Institute"/>
            <person name="Vesth T.C."/>
            <person name="Nybo J."/>
            <person name="Theobald S."/>
            <person name="Brandl J."/>
            <person name="Frisvad J.C."/>
            <person name="Nielsen K.F."/>
            <person name="Lyhne E.K."/>
            <person name="Kogle M.E."/>
            <person name="Kuo A."/>
            <person name="Riley R."/>
            <person name="Clum A."/>
            <person name="Nolan M."/>
            <person name="Lipzen A."/>
            <person name="Salamov A."/>
            <person name="Henrissat B."/>
            <person name="Wiebenga A."/>
            <person name="De Vries R.P."/>
            <person name="Grigoriev I.V."/>
            <person name="Mortensen U.H."/>
            <person name="Andersen M.R."/>
            <person name="Baker S.E."/>
        </authorList>
    </citation>
    <scope>NUCLEOTIDE SEQUENCE [LARGE SCALE GENOMIC DNA]</scope>
    <source>
        <strain evidence="5 6">IBT 23096</strain>
    </source>
</reference>
<accession>A0A2I2GCS1</accession>
<dbReference type="VEuPathDB" id="FungiDB:P170DRAFT_508833"/>
<proteinExistence type="inferred from homology"/>
<evidence type="ECO:0000313" key="5">
    <source>
        <dbReference type="EMBL" id="PLB50686.1"/>
    </source>
</evidence>
<keyword evidence="4" id="KW-0472">Membrane</keyword>
<organism evidence="5 6">
    <name type="scientific">Aspergillus steynii IBT 23096</name>
    <dbReference type="NCBI Taxonomy" id="1392250"/>
    <lineage>
        <taxon>Eukaryota</taxon>
        <taxon>Fungi</taxon>
        <taxon>Dikarya</taxon>
        <taxon>Ascomycota</taxon>
        <taxon>Pezizomycotina</taxon>
        <taxon>Eurotiomycetes</taxon>
        <taxon>Eurotiomycetidae</taxon>
        <taxon>Eurotiales</taxon>
        <taxon>Aspergillaceae</taxon>
        <taxon>Aspergillus</taxon>
        <taxon>Aspergillus subgen. Circumdati</taxon>
    </lineage>
</organism>
<comment type="caution">
    <text evidence="5">The sequence shown here is derived from an EMBL/GenBank/DDBJ whole genome shotgun (WGS) entry which is preliminary data.</text>
</comment>
<dbReference type="STRING" id="1392250.A0A2I2GCS1"/>
<sequence length="306" mass="34541">MSYTLLPSSSKPHPNSNTHFLHHHLPLLLTLSIILLLTLTIVFLLPITGLGIGLFSTPTSSCPCPCLTHPNPEPHSSSSSTSQEPILSEQYTLKSFREDTHNELFTSTFPPPHNHDQDQTNDHSWNESNLIPPTSGGGIFASHLDSKTEEIAEGVDPNRTHSGVLDRSYGIAMFHQLHCLGALRGRIFGEDSAHQHQHRQHSGQAHDSSSGDKDPEFERRKETEHMLHCFDYILQSILCSVSDTIERPKHIAPHGRPMWHVDGIGDVRRCRDARVLWRVSEQSLREPVDMRAWRWEVGIGVREFFS</sequence>
<dbReference type="GeneID" id="36562315"/>
<keyword evidence="4" id="KW-1133">Transmembrane helix</keyword>
<dbReference type="RefSeq" id="XP_024705988.1">
    <property type="nucleotide sequence ID" value="XM_024854609.1"/>
</dbReference>
<dbReference type="EMBL" id="MSFO01000003">
    <property type="protein sequence ID" value="PLB50686.1"/>
    <property type="molecule type" value="Genomic_DNA"/>
</dbReference>
<feature type="region of interest" description="Disordered" evidence="3">
    <location>
        <begin position="103"/>
        <end position="141"/>
    </location>
</feature>
<dbReference type="PANTHER" id="PTHR33365:SF4">
    <property type="entry name" value="CYCLOCHLOROTINE BIOSYNTHESIS PROTEIN O"/>
    <property type="match status" value="1"/>
</dbReference>
<dbReference type="AlphaFoldDB" id="A0A2I2GCS1"/>
<evidence type="ECO:0000256" key="4">
    <source>
        <dbReference type="SAM" id="Phobius"/>
    </source>
</evidence>
<comment type="similarity">
    <text evidence="2">Belongs to the ustYa family.</text>
</comment>
<keyword evidence="4" id="KW-0812">Transmembrane</keyword>
<name>A0A2I2GCS1_9EURO</name>
<dbReference type="PANTHER" id="PTHR33365">
    <property type="entry name" value="YALI0B05434P"/>
    <property type="match status" value="1"/>
</dbReference>